<feature type="transmembrane region" description="Helical" evidence="1">
    <location>
        <begin position="41"/>
        <end position="62"/>
    </location>
</feature>
<dbReference type="CDD" id="cd06530">
    <property type="entry name" value="S26_SPase_I"/>
    <property type="match status" value="1"/>
</dbReference>
<keyword evidence="1" id="KW-0812">Transmembrane</keyword>
<reference evidence="2" key="1">
    <citation type="submission" date="2021-03" db="EMBL/GenBank/DDBJ databases">
        <authorList>
            <person name="Jaffe A."/>
        </authorList>
    </citation>
    <scope>NUCLEOTIDE SEQUENCE</scope>
    <source>
        <strain evidence="2">RIFCSPLOWO2_01_FULL_58_19</strain>
    </source>
</reference>
<name>A0A8T4LCQ5_9ARCH</name>
<dbReference type="GO" id="GO:0016020">
    <property type="term" value="C:membrane"/>
    <property type="evidence" value="ECO:0007669"/>
    <property type="project" value="InterPro"/>
</dbReference>
<dbReference type="PANTHER" id="PTHR10806">
    <property type="entry name" value="SIGNAL PEPTIDASE COMPLEX CATALYTIC SUBUNIT SEC11"/>
    <property type="match status" value="1"/>
</dbReference>
<dbReference type="AlphaFoldDB" id="A0A8T4LCQ5"/>
<sequence>MDFKAFRERLKSFRKKLKWLDPFTYVDLFVMPRVNPGNDKLVSWAVYVFFAFLFAFTLYNGLGLLLGTPSPMVIVVSGSMEPVFFRGDVIVLVGAGPEQVRAQELVLDLPLQGVPARSYLQSRCSGNAFDSASLVPCESFLALLAQRRAKDTDFSVKELRFSDGQALELNREGDVIVYFSQALQEPIIHRVIAKLRARDGVYFLTKGDSAHNPLIDQETHITQYAVPASEVQGKMVLRVPFLGWVKLLVFDVPKNLVSGCYVNGRCPFP</sequence>
<dbReference type="EMBL" id="JAGVWE010000002">
    <property type="protein sequence ID" value="MBS3062440.1"/>
    <property type="molecule type" value="Genomic_DNA"/>
</dbReference>
<keyword evidence="1" id="KW-1133">Transmembrane helix</keyword>
<evidence type="ECO:0000313" key="2">
    <source>
        <dbReference type="EMBL" id="MBS3062440.1"/>
    </source>
</evidence>
<dbReference type="Proteomes" id="UP000678237">
    <property type="component" value="Unassembled WGS sequence"/>
</dbReference>
<proteinExistence type="predicted"/>
<reference evidence="2" key="2">
    <citation type="submission" date="2021-05" db="EMBL/GenBank/DDBJ databases">
        <title>Protein family content uncovers lineage relationships and bacterial pathway maintenance mechanisms in DPANN archaea.</title>
        <authorList>
            <person name="Castelle C.J."/>
            <person name="Meheust R."/>
            <person name="Jaffe A.L."/>
            <person name="Seitz K."/>
            <person name="Gong X."/>
            <person name="Baker B.J."/>
            <person name="Banfield J.F."/>
        </authorList>
    </citation>
    <scope>NUCLEOTIDE SEQUENCE</scope>
    <source>
        <strain evidence="2">RIFCSPLOWO2_01_FULL_58_19</strain>
    </source>
</reference>
<dbReference type="InterPro" id="IPR001733">
    <property type="entry name" value="Peptidase_S26B"/>
</dbReference>
<gene>
    <name evidence="2" type="ORF">J4203_01080</name>
</gene>
<dbReference type="GO" id="GO:0006465">
    <property type="term" value="P:signal peptide processing"/>
    <property type="evidence" value="ECO:0007669"/>
    <property type="project" value="InterPro"/>
</dbReference>
<keyword evidence="1" id="KW-0472">Membrane</keyword>
<evidence type="ECO:0008006" key="4">
    <source>
        <dbReference type="Google" id="ProtNLM"/>
    </source>
</evidence>
<evidence type="ECO:0000256" key="1">
    <source>
        <dbReference type="SAM" id="Phobius"/>
    </source>
</evidence>
<organism evidence="2 3">
    <name type="scientific">Candidatus Iainarchaeum sp</name>
    <dbReference type="NCBI Taxonomy" id="3101447"/>
    <lineage>
        <taxon>Archaea</taxon>
        <taxon>Candidatus Iainarchaeota</taxon>
        <taxon>Candidatus Iainarchaeia</taxon>
        <taxon>Candidatus Iainarchaeales</taxon>
        <taxon>Candidatus Iainarchaeaceae</taxon>
        <taxon>Candidatus Iainarchaeum</taxon>
    </lineage>
</organism>
<evidence type="ECO:0000313" key="3">
    <source>
        <dbReference type="Proteomes" id="UP000678237"/>
    </source>
</evidence>
<dbReference type="PANTHER" id="PTHR10806:SF6">
    <property type="entry name" value="SIGNAL PEPTIDASE COMPLEX CATALYTIC SUBUNIT SEC11"/>
    <property type="match status" value="1"/>
</dbReference>
<comment type="caution">
    <text evidence="2">The sequence shown here is derived from an EMBL/GenBank/DDBJ whole genome shotgun (WGS) entry which is preliminary data.</text>
</comment>
<dbReference type="InterPro" id="IPR019533">
    <property type="entry name" value="Peptidase_S26"/>
</dbReference>
<accession>A0A8T4LCQ5</accession>
<protein>
    <recommendedName>
        <fullName evidence="4">Signal peptidase I</fullName>
    </recommendedName>
</protein>
<dbReference type="GO" id="GO:0004252">
    <property type="term" value="F:serine-type endopeptidase activity"/>
    <property type="evidence" value="ECO:0007669"/>
    <property type="project" value="InterPro"/>
</dbReference>